<dbReference type="Ensembl" id="ENSACLT00000087848.1">
    <property type="protein sequence ID" value="ENSACLP00000049950.1"/>
    <property type="gene ID" value="ENSACLG00000015831.2"/>
</dbReference>
<feature type="compositionally biased region" description="Basic and acidic residues" evidence="9">
    <location>
        <begin position="62"/>
        <end position="76"/>
    </location>
</feature>
<reference evidence="11" key="2">
    <citation type="submission" date="2025-08" db="UniProtKB">
        <authorList>
            <consortium name="Ensembl"/>
        </authorList>
    </citation>
    <scope>IDENTIFICATION</scope>
</reference>
<keyword evidence="3 8" id="KW-0479">Metal-binding</keyword>
<dbReference type="InterPro" id="IPR028591">
    <property type="entry name" value="DIS3L2"/>
</dbReference>
<dbReference type="FunFam" id="2.40.50.700:FF:000003">
    <property type="entry name" value="DIS3-like exonuclease 2"/>
    <property type="match status" value="1"/>
</dbReference>
<dbReference type="GO" id="GO:1990074">
    <property type="term" value="P:polyuridylation-dependent mRNA catabolic process"/>
    <property type="evidence" value="ECO:0007669"/>
    <property type="project" value="UniProtKB-UniRule"/>
</dbReference>
<dbReference type="GO" id="GO:0000932">
    <property type="term" value="C:P-body"/>
    <property type="evidence" value="ECO:0007669"/>
    <property type="project" value="UniProtKB-SubCell"/>
</dbReference>
<reference evidence="11" key="3">
    <citation type="submission" date="2025-09" db="UniProtKB">
        <authorList>
            <consortium name="Ensembl"/>
        </authorList>
    </citation>
    <scope>IDENTIFICATION</scope>
</reference>
<comment type="domain">
    <text evidence="8">Specifically recognizes and binds polyuridylated RNAs via 3 RNA-binding regions (named U-zone 1, U-zone 2 and U-zone 3) that form an open funnel on one face of the catalytic domain, allowing RNA to navigate a path to the active site.</text>
</comment>
<comment type="similarity">
    <text evidence="8">Belongs to the RNR ribonuclease family. DIS3L2 subfamily.</text>
</comment>
<dbReference type="PROSITE" id="PS01175">
    <property type="entry name" value="RIBONUCLEASE_II"/>
    <property type="match status" value="1"/>
</dbReference>
<feature type="domain" description="RNB" evidence="10">
    <location>
        <begin position="419"/>
        <end position="769"/>
    </location>
</feature>
<feature type="binding site" evidence="8">
    <location>
        <position position="431"/>
    </location>
    <ligand>
        <name>Mg(2+)</name>
        <dbReference type="ChEBI" id="CHEBI:18420"/>
    </ligand>
</feature>
<comment type="function">
    <text evidence="8">3'-5'-exoribonuclease that specifically recognizes RNAs polyuridylated at their 3' end and mediates their degradation. Component of an exosome-independent RNA degradation pathway that mediates degradation of both mRNAs and miRNAs that have been polyuridylated by a terminal uridylyltransferase. Essential for correct mitosis, and negatively regulates cell proliferation.</text>
</comment>
<evidence type="ECO:0000256" key="2">
    <source>
        <dbReference type="ARBA" id="ARBA00022722"/>
    </source>
</evidence>
<feature type="compositionally biased region" description="Polar residues" evidence="9">
    <location>
        <begin position="1"/>
        <end position="11"/>
    </location>
</feature>
<comment type="cofactor">
    <cofactor evidence="8">
        <name>Mg(2+)</name>
        <dbReference type="ChEBI" id="CHEBI:18420"/>
    </cofactor>
    <cofactor evidence="8">
        <name>Mn(2+)</name>
        <dbReference type="ChEBI" id="CHEBI:29035"/>
    </cofactor>
</comment>
<keyword evidence="2 8" id="KW-0540">Nuclease</keyword>
<feature type="compositionally biased region" description="Basic and acidic residues" evidence="9">
    <location>
        <begin position="12"/>
        <end position="38"/>
    </location>
</feature>
<evidence type="ECO:0000256" key="7">
    <source>
        <dbReference type="ARBA" id="ARBA00022884"/>
    </source>
</evidence>
<evidence type="ECO:0000256" key="4">
    <source>
        <dbReference type="ARBA" id="ARBA00022801"/>
    </source>
</evidence>
<evidence type="ECO:0000256" key="5">
    <source>
        <dbReference type="ARBA" id="ARBA00022839"/>
    </source>
</evidence>
<dbReference type="PANTHER" id="PTHR23355:SF9">
    <property type="entry name" value="DIS3-LIKE EXONUCLEASE 2"/>
    <property type="match status" value="1"/>
</dbReference>
<dbReference type="PANTHER" id="PTHR23355">
    <property type="entry name" value="RIBONUCLEASE"/>
    <property type="match status" value="1"/>
</dbReference>
<dbReference type="Gene3D" id="2.40.50.690">
    <property type="match status" value="1"/>
</dbReference>
<dbReference type="InterPro" id="IPR050180">
    <property type="entry name" value="RNR_Ribonuclease"/>
</dbReference>
<feature type="region of interest" description="Disordered" evidence="9">
    <location>
        <begin position="231"/>
        <end position="271"/>
    </location>
</feature>
<keyword evidence="7 8" id="KW-0694">RNA-binding</keyword>
<dbReference type="InterPro" id="IPR022966">
    <property type="entry name" value="RNase_II/R_CS"/>
</dbReference>
<evidence type="ECO:0000256" key="9">
    <source>
        <dbReference type="SAM" id="MobiDB-lite"/>
    </source>
</evidence>
<proteinExistence type="inferred from homology"/>
<feature type="binding site" evidence="8">
    <location>
        <position position="440"/>
    </location>
    <ligand>
        <name>Mg(2+)</name>
        <dbReference type="ChEBI" id="CHEBI:18420"/>
    </ligand>
</feature>
<dbReference type="GO" id="GO:0051301">
    <property type="term" value="P:cell division"/>
    <property type="evidence" value="ECO:0007669"/>
    <property type="project" value="UniProtKB-KW"/>
</dbReference>
<keyword evidence="1 8" id="KW-0963">Cytoplasm</keyword>
<evidence type="ECO:0000256" key="8">
    <source>
        <dbReference type="HAMAP-Rule" id="MF_03045"/>
    </source>
</evidence>
<keyword evidence="12" id="KW-1185">Reference proteome</keyword>
<feature type="compositionally biased region" description="Polar residues" evidence="9">
    <location>
        <begin position="239"/>
        <end position="260"/>
    </location>
</feature>
<dbReference type="InterPro" id="IPR033771">
    <property type="entry name" value="Rrp44_CSD1"/>
</dbReference>
<dbReference type="GO" id="GO:0000175">
    <property type="term" value="F:3'-5'-RNA exonuclease activity"/>
    <property type="evidence" value="ECO:0007669"/>
    <property type="project" value="UniProtKB-UniRule"/>
</dbReference>
<dbReference type="AlphaFoldDB" id="A0AAX7T1B2"/>
<sequence>MEKLNTRNVQQDCERRQGVFDGQRRGQRRDTATSHDGDVESGEELGSLKPNDAKKHQKQQRKNKDSNRDVVSKEVDQPGGRLQSPKKSKKKNLPKHPEDEKIREGTSKCGVDVQMLSPKPPHGPSNANSPADKGKNKGGRGSKKQVFDAYMTSEEVSHGLKRGELIQNEFDTSCFAASVTLFNSKYFFFCSQDDTRDIFLDGIVARNRALNGDIVVVQVLPREQWKVVRSDTDCEGASESDTPTVQTAAKKTKSTPSSAVSVEEQCSDRDEQNNKYQNISGSINTLVTVVYIVEKKHSRAATGFLKHLPDKPFALFSPVDHRVPRINVPLADCPEDFSSRPGDYKNTLFICRITDWAADSNFAEGRLAKSLGQAGEIEPETEGILIEYEVDFSEFSDEVLDCLPKNLPWTIPPEEMRKRRDLRNECIFTIDPATARDLDDALSCKQLPDGNFEVGVHIADVSYFVEEGNSLDVIASQRATSVYLVQKVIPMLPRLLCEELCSLNPLVDRLTFSVIWTLTPEGKILNEWFGRSIIRSCVKLSYDHAQSMIEAPEKMFSAEELPPVDPMHPIDEVHQAVLNLHTIAKNLRAQRFLGGALRLDQLKLSFALDKETMMPQGCYIYQYRDSNKLVEEFMLLANIATANHIYRKFPELALLRRHPPPKAKMMDELQELCDQLGIKIDLTSAGLLHKSLNTAFGDDEYTSARKEVLTHMCSRPMQMALYFCTGVVKEEQNFKHYALNVPLYTHFTSPIRRYADIIVHRLLASSLTEVEKQASHCNDKKALSKKVQELSSELFFGVFVKESGPLDSEAMVMGVLDQSFDVLVLRYGVQKRIYCKNFLSVQVISVFTLVEVQLKSDDAPLKYSAVLKRPEDSAS</sequence>
<dbReference type="InterPro" id="IPR041093">
    <property type="entry name" value="Dis3l2-like_C"/>
</dbReference>
<keyword evidence="5 8" id="KW-0269">Exonuclease</keyword>
<feature type="compositionally biased region" description="Basic and acidic residues" evidence="9">
    <location>
        <begin position="95"/>
        <end position="106"/>
    </location>
</feature>
<evidence type="ECO:0000313" key="12">
    <source>
        <dbReference type="Proteomes" id="UP000265100"/>
    </source>
</evidence>
<dbReference type="Gene3D" id="2.40.50.700">
    <property type="match status" value="1"/>
</dbReference>
<dbReference type="InterPro" id="IPR001900">
    <property type="entry name" value="RNase_II/R"/>
</dbReference>
<keyword evidence="8" id="KW-0464">Manganese</keyword>
<dbReference type="Pfam" id="PF17849">
    <property type="entry name" value="OB_Dis3"/>
    <property type="match status" value="1"/>
</dbReference>
<gene>
    <name evidence="11" type="primary">DIS3L2</name>
    <name evidence="8" type="synonym">dis3l2</name>
</gene>
<dbReference type="GO" id="GO:0000956">
    <property type="term" value="P:nuclear-transcribed mRNA catabolic process"/>
    <property type="evidence" value="ECO:0007669"/>
    <property type="project" value="UniProtKB-UniRule"/>
</dbReference>
<accession>A0AAX7T1B2</accession>
<dbReference type="GeneTree" id="ENSGT00530000063106"/>
<dbReference type="Proteomes" id="UP000265100">
    <property type="component" value="Chromosome 18"/>
</dbReference>
<protein>
    <recommendedName>
        <fullName evidence="8">DIS3-like exonuclease 2</fullName>
        <ecNumber evidence="8">3.1.13.-</ecNumber>
    </recommendedName>
</protein>
<dbReference type="InterPro" id="IPR012340">
    <property type="entry name" value="NA-bd_OB-fold"/>
</dbReference>
<organism evidence="11 12">
    <name type="scientific">Astatotilapia calliptera</name>
    <name type="common">Eastern happy</name>
    <name type="synonym">Chromis callipterus</name>
    <dbReference type="NCBI Taxonomy" id="8154"/>
    <lineage>
        <taxon>Eukaryota</taxon>
        <taxon>Metazoa</taxon>
        <taxon>Chordata</taxon>
        <taxon>Craniata</taxon>
        <taxon>Vertebrata</taxon>
        <taxon>Euteleostomi</taxon>
        <taxon>Actinopterygii</taxon>
        <taxon>Neopterygii</taxon>
        <taxon>Teleostei</taxon>
        <taxon>Neoteleostei</taxon>
        <taxon>Acanthomorphata</taxon>
        <taxon>Ovalentaria</taxon>
        <taxon>Cichlomorphae</taxon>
        <taxon>Cichliformes</taxon>
        <taxon>Cichlidae</taxon>
        <taxon>African cichlids</taxon>
        <taxon>Pseudocrenilabrinae</taxon>
        <taxon>Haplochromini</taxon>
        <taxon>Astatotilapia</taxon>
    </lineage>
</organism>
<dbReference type="GO" id="GO:0008266">
    <property type="term" value="F:poly(U) RNA binding"/>
    <property type="evidence" value="ECO:0007669"/>
    <property type="project" value="UniProtKB-ARBA"/>
</dbReference>
<dbReference type="EC" id="3.1.13.-" evidence="8"/>
<evidence type="ECO:0000259" key="10">
    <source>
        <dbReference type="SMART" id="SM00955"/>
    </source>
</evidence>
<dbReference type="Pfam" id="PF17216">
    <property type="entry name" value="Rrp44_CSD1"/>
    <property type="match status" value="1"/>
</dbReference>
<dbReference type="GO" id="GO:0046872">
    <property type="term" value="F:metal ion binding"/>
    <property type="evidence" value="ECO:0007669"/>
    <property type="project" value="UniProtKB-KW"/>
</dbReference>
<dbReference type="SMART" id="SM00955">
    <property type="entry name" value="RNB"/>
    <property type="match status" value="1"/>
</dbReference>
<dbReference type="GO" id="GO:0010587">
    <property type="term" value="P:miRNA catabolic process"/>
    <property type="evidence" value="ECO:0007669"/>
    <property type="project" value="UniProtKB-UniRule"/>
</dbReference>
<feature type="region of interest" description="Disordered" evidence="9">
    <location>
        <begin position="1"/>
        <end position="143"/>
    </location>
</feature>
<name>A0AAX7T1B2_ASTCA</name>
<dbReference type="Pfam" id="PF17877">
    <property type="entry name" value="Dis3l2_C_term"/>
    <property type="match status" value="1"/>
</dbReference>
<feature type="site" description="Important for catalytic activity" evidence="8">
    <location>
        <position position="439"/>
    </location>
</feature>
<dbReference type="HAMAP" id="MF_03045">
    <property type="entry name" value="DIS3L2"/>
    <property type="match status" value="1"/>
</dbReference>
<keyword evidence="8" id="KW-0498">Mitosis</keyword>
<evidence type="ECO:0000313" key="11">
    <source>
        <dbReference type="Ensembl" id="ENSACLP00000049950.1"/>
    </source>
</evidence>
<keyword evidence="8" id="KW-0131">Cell cycle</keyword>
<dbReference type="Gene3D" id="2.40.50.140">
    <property type="entry name" value="Nucleic acid-binding proteins"/>
    <property type="match status" value="1"/>
</dbReference>
<keyword evidence="8" id="KW-0132">Cell division</keyword>
<evidence type="ECO:0000256" key="3">
    <source>
        <dbReference type="ARBA" id="ARBA00022723"/>
    </source>
</evidence>
<feature type="compositionally biased region" description="Basic residues" evidence="9">
    <location>
        <begin position="84"/>
        <end position="94"/>
    </location>
</feature>
<dbReference type="SUPFAM" id="SSF50249">
    <property type="entry name" value="Nucleic acid-binding proteins"/>
    <property type="match status" value="2"/>
</dbReference>
<comment type="subcellular location">
    <subcellularLocation>
        <location evidence="8">Cytoplasm</location>
    </subcellularLocation>
    <subcellularLocation>
        <location evidence="8">Cytoplasm</location>
        <location evidence="8">P-body</location>
    </subcellularLocation>
</comment>
<keyword evidence="4 8" id="KW-0378">Hydrolase</keyword>
<evidence type="ECO:0000256" key="1">
    <source>
        <dbReference type="ARBA" id="ARBA00022490"/>
    </source>
</evidence>
<evidence type="ECO:0000256" key="6">
    <source>
        <dbReference type="ARBA" id="ARBA00022842"/>
    </source>
</evidence>
<keyword evidence="6 8" id="KW-0460">Magnesium</keyword>
<dbReference type="Pfam" id="PF00773">
    <property type="entry name" value="RNB"/>
    <property type="match status" value="1"/>
</dbReference>
<reference evidence="11" key="1">
    <citation type="submission" date="2018-05" db="EMBL/GenBank/DDBJ databases">
        <authorList>
            <person name="Datahose"/>
        </authorList>
    </citation>
    <scope>NUCLEOTIDE SEQUENCE</scope>
</reference>
<dbReference type="InterPro" id="IPR041505">
    <property type="entry name" value="Dis3_CSD2"/>
</dbReference>